<proteinExistence type="predicted"/>
<feature type="signal peptide" evidence="1">
    <location>
        <begin position="1"/>
        <end position="21"/>
    </location>
</feature>
<comment type="caution">
    <text evidence="2">The sequence shown here is derived from an EMBL/GenBank/DDBJ whole genome shotgun (WGS) entry which is preliminary data.</text>
</comment>
<keyword evidence="1" id="KW-0732">Signal</keyword>
<protein>
    <submittedName>
        <fullName evidence="2">Uncharacterized protein</fullName>
    </submittedName>
</protein>
<sequence>MKRWYSWAGAAAAILSSALLAGIGPGSGPTERDIALSGWHGGSSGSYDFDIKATSVRGLYPGARKPIELTFVNPYPFALRVTSIEGRLVDASRRGCRPTSSNLIVGQFDGKLPLTLQAGSRTKVGRIPLRMPNTVADACQRTTFTIRIAGRATKVSR</sequence>
<reference evidence="2 3" key="1">
    <citation type="submission" date="2021-01" db="EMBL/GenBank/DDBJ databases">
        <title>Actinoplanes sp. nov. LDG1-06 isolated from lichen.</title>
        <authorList>
            <person name="Saeng-In P."/>
            <person name="Phongsopitanun W."/>
            <person name="Kanchanasin P."/>
            <person name="Yuki M."/>
            <person name="Kudo T."/>
            <person name="Ohkuma M."/>
            <person name="Tanasupawat S."/>
        </authorList>
    </citation>
    <scope>NUCLEOTIDE SEQUENCE [LARGE SCALE GENOMIC DNA]</scope>
    <source>
        <strain evidence="2 3">LDG1-06</strain>
    </source>
</reference>
<evidence type="ECO:0000313" key="2">
    <source>
        <dbReference type="EMBL" id="MBM2622493.1"/>
    </source>
</evidence>
<gene>
    <name evidence="2" type="ORF">JIG36_44030</name>
</gene>
<evidence type="ECO:0000313" key="3">
    <source>
        <dbReference type="Proteomes" id="UP000632138"/>
    </source>
</evidence>
<name>A0ABS2ASZ1_9ACTN</name>
<organism evidence="2 3">
    <name type="scientific">Paractinoplanes ovalisporus</name>
    <dbReference type="NCBI Taxonomy" id="2810368"/>
    <lineage>
        <taxon>Bacteria</taxon>
        <taxon>Bacillati</taxon>
        <taxon>Actinomycetota</taxon>
        <taxon>Actinomycetes</taxon>
        <taxon>Micromonosporales</taxon>
        <taxon>Micromonosporaceae</taxon>
        <taxon>Paractinoplanes</taxon>
    </lineage>
</organism>
<dbReference type="RefSeq" id="WP_203382847.1">
    <property type="nucleotide sequence ID" value="NZ_JAENHP010000026.1"/>
</dbReference>
<evidence type="ECO:0000256" key="1">
    <source>
        <dbReference type="SAM" id="SignalP"/>
    </source>
</evidence>
<dbReference type="EMBL" id="JAENHP010000026">
    <property type="protein sequence ID" value="MBM2622493.1"/>
    <property type="molecule type" value="Genomic_DNA"/>
</dbReference>
<feature type="chain" id="PRO_5046936133" evidence="1">
    <location>
        <begin position="22"/>
        <end position="157"/>
    </location>
</feature>
<accession>A0ABS2ASZ1</accession>
<dbReference type="Proteomes" id="UP000632138">
    <property type="component" value="Unassembled WGS sequence"/>
</dbReference>
<keyword evidence="3" id="KW-1185">Reference proteome</keyword>